<name>A0ABM6RMV8_9FIRM</name>
<organism evidence="1 2">
    <name type="scientific">Sulfobacillus thermotolerans</name>
    <dbReference type="NCBI Taxonomy" id="338644"/>
    <lineage>
        <taxon>Bacteria</taxon>
        <taxon>Bacillati</taxon>
        <taxon>Bacillota</taxon>
        <taxon>Clostridia</taxon>
        <taxon>Eubacteriales</taxon>
        <taxon>Clostridiales Family XVII. Incertae Sedis</taxon>
        <taxon>Sulfobacillus</taxon>
    </lineage>
</organism>
<evidence type="ECO:0000313" key="2">
    <source>
        <dbReference type="Proteomes" id="UP000325292"/>
    </source>
</evidence>
<gene>
    <name evidence="1" type="ORF">BXT84_00690</name>
</gene>
<dbReference type="EMBL" id="CP019454">
    <property type="protein sequence ID" value="AUW92651.1"/>
    <property type="molecule type" value="Genomic_DNA"/>
</dbReference>
<protein>
    <submittedName>
        <fullName evidence="1">Uncharacterized protein</fullName>
    </submittedName>
</protein>
<dbReference type="Proteomes" id="UP000325292">
    <property type="component" value="Chromosome"/>
</dbReference>
<evidence type="ECO:0000313" key="1">
    <source>
        <dbReference type="EMBL" id="AUW92651.1"/>
    </source>
</evidence>
<accession>A0ABM6RMV8</accession>
<proteinExistence type="predicted"/>
<sequence length="152" mass="17685">MSSNNFPIPLDLVQPLADSLPSAYEQVWQELHNAVGKPHFNESLNTVRRLHVARALESAVKAHQLPFSIQYHELDSGFKRLMLVCHEPELILMECFISQHQHFPYPSRYRDELRALWNRSWGNDLFTEAPRRNPADPLVAYLAYRGRPPLLE</sequence>
<reference evidence="1 2" key="1">
    <citation type="journal article" date="2019" name="Sci. Rep.">
        <title>Sulfobacillus thermotolerans: new insights into resistance and metabolic capacities of acidophilic chemolithotrophs.</title>
        <authorList>
            <person name="Panyushkina A.E."/>
            <person name="Babenko V.V."/>
            <person name="Nikitina A.S."/>
            <person name="Selezneva O.V."/>
            <person name="Tsaplina I.A."/>
            <person name="Letarova M.A."/>
            <person name="Kostryukova E.S."/>
            <person name="Letarov A.V."/>
        </authorList>
    </citation>
    <scope>NUCLEOTIDE SEQUENCE [LARGE SCALE GENOMIC DNA]</scope>
    <source>
        <strain evidence="1 2">Kr1</strain>
    </source>
</reference>
<keyword evidence="2" id="KW-1185">Reference proteome</keyword>